<feature type="transmembrane region" description="Helical" evidence="2">
    <location>
        <begin position="27"/>
        <end position="48"/>
    </location>
</feature>
<keyword evidence="2" id="KW-0472">Membrane</keyword>
<evidence type="ECO:0000313" key="3">
    <source>
        <dbReference type="EMBL" id="AWM39713.1"/>
    </source>
</evidence>
<evidence type="ECO:0000313" key="4">
    <source>
        <dbReference type="Proteomes" id="UP000245802"/>
    </source>
</evidence>
<accession>A0A2Z3H124</accession>
<feature type="compositionally biased region" description="Basic and acidic residues" evidence="1">
    <location>
        <begin position="10"/>
        <end position="21"/>
    </location>
</feature>
<feature type="region of interest" description="Disordered" evidence="1">
    <location>
        <begin position="1"/>
        <end position="21"/>
    </location>
</feature>
<evidence type="ECO:0000256" key="1">
    <source>
        <dbReference type="SAM" id="MobiDB-lite"/>
    </source>
</evidence>
<feature type="transmembrane region" description="Helical" evidence="2">
    <location>
        <begin position="291"/>
        <end position="312"/>
    </location>
</feature>
<dbReference type="KEGG" id="gog:C1280_23745"/>
<dbReference type="RefSeq" id="WP_010050413.1">
    <property type="nucleotide sequence ID" value="NZ_CP025958.1"/>
</dbReference>
<dbReference type="Proteomes" id="UP000245802">
    <property type="component" value="Chromosome"/>
</dbReference>
<evidence type="ECO:0008006" key="5">
    <source>
        <dbReference type="Google" id="ProtNLM"/>
    </source>
</evidence>
<protein>
    <recommendedName>
        <fullName evidence="5">DUF4337 domain-containing protein</fullName>
    </recommendedName>
</protein>
<sequence>MSSDASASNADDKKSDEPKSLLEKAGAALPVALTALAAVFGSMSNGALQEAMYWKSQAAQDQAKSTSQWSLAGFKRDRSLMMQTTAAQLRATAGYAPAKFDAAPKDASGAEGQKALAWLTERGEKGGPPPAKLPDIEDERIKELRDAIEHREPERDQLKKAGRVDIARITKTIDDAERYKEQTDKEWAPVVAAAEAWVRAQQVSKPDAADAAKHAATAAQAAGFELEQRRYRTESRIEQGIGFLYEIRVKVSAAESDKHRRKSDALSIAMLVAQIGAVASSLALARKQKSALWLFAGLIGLVSVGVGGYALIPPALLPF</sequence>
<proteinExistence type="predicted"/>
<keyword evidence="2" id="KW-1133">Transmembrane helix</keyword>
<dbReference type="OrthoDB" id="280873at2"/>
<reference evidence="3 4" key="1">
    <citation type="submission" date="2018-01" db="EMBL/GenBank/DDBJ databases">
        <title>G. obscuriglobus.</title>
        <authorList>
            <person name="Franke J."/>
            <person name="Blomberg W."/>
            <person name="Selmecki A."/>
        </authorList>
    </citation>
    <scope>NUCLEOTIDE SEQUENCE [LARGE SCALE GENOMIC DNA]</scope>
    <source>
        <strain evidence="3 4">DSM 5831</strain>
    </source>
</reference>
<name>A0A2Z3H124_9BACT</name>
<keyword evidence="4" id="KW-1185">Reference proteome</keyword>
<dbReference type="AlphaFoldDB" id="A0A2Z3H124"/>
<organism evidence="3 4">
    <name type="scientific">Gemmata obscuriglobus</name>
    <dbReference type="NCBI Taxonomy" id="114"/>
    <lineage>
        <taxon>Bacteria</taxon>
        <taxon>Pseudomonadati</taxon>
        <taxon>Planctomycetota</taxon>
        <taxon>Planctomycetia</taxon>
        <taxon>Gemmatales</taxon>
        <taxon>Gemmataceae</taxon>
        <taxon>Gemmata</taxon>
    </lineage>
</organism>
<keyword evidence="2" id="KW-0812">Transmembrane</keyword>
<evidence type="ECO:0000256" key="2">
    <source>
        <dbReference type="SAM" id="Phobius"/>
    </source>
</evidence>
<gene>
    <name evidence="3" type="ORF">C1280_23745</name>
</gene>
<dbReference type="EMBL" id="CP025958">
    <property type="protein sequence ID" value="AWM39713.1"/>
    <property type="molecule type" value="Genomic_DNA"/>
</dbReference>